<dbReference type="GO" id="GO:0000160">
    <property type="term" value="P:phosphorelay signal transduction system"/>
    <property type="evidence" value="ECO:0007669"/>
    <property type="project" value="InterPro"/>
</dbReference>
<evidence type="ECO:0000259" key="2">
    <source>
        <dbReference type="PROSITE" id="PS50110"/>
    </source>
</evidence>
<dbReference type="EMBL" id="BJVI01000006">
    <property type="protein sequence ID" value="GEL17159.1"/>
    <property type="molecule type" value="Genomic_DNA"/>
</dbReference>
<evidence type="ECO:0000313" key="3">
    <source>
        <dbReference type="EMBL" id="GEL17159.1"/>
    </source>
</evidence>
<accession>A0A511CX75</accession>
<reference evidence="3 4" key="1">
    <citation type="submission" date="2019-07" db="EMBL/GenBank/DDBJ databases">
        <title>Whole genome shotgun sequence of Pseudonocardia asaccharolytica NBRC 16224.</title>
        <authorList>
            <person name="Hosoyama A."/>
            <person name="Uohara A."/>
            <person name="Ohji S."/>
            <person name="Ichikawa N."/>
        </authorList>
    </citation>
    <scope>NUCLEOTIDE SEQUENCE [LARGE SCALE GENOMIC DNA]</scope>
    <source>
        <strain evidence="3 4">NBRC 16224</strain>
    </source>
</reference>
<evidence type="ECO:0000256" key="1">
    <source>
        <dbReference type="PROSITE-ProRule" id="PRU00169"/>
    </source>
</evidence>
<feature type="domain" description="Response regulatory" evidence="2">
    <location>
        <begin position="19"/>
        <end position="138"/>
    </location>
</feature>
<dbReference type="STRING" id="1123024.GCA_000423625_01330"/>
<dbReference type="SUPFAM" id="SSF52172">
    <property type="entry name" value="CheY-like"/>
    <property type="match status" value="1"/>
</dbReference>
<comment type="caution">
    <text evidence="3">The sequence shown here is derived from an EMBL/GenBank/DDBJ whole genome shotgun (WGS) entry which is preliminary data.</text>
</comment>
<dbReference type="PROSITE" id="PS50110">
    <property type="entry name" value="RESPONSE_REGULATORY"/>
    <property type="match status" value="1"/>
</dbReference>
<feature type="modified residue" description="4-aspartylphosphate" evidence="1">
    <location>
        <position position="74"/>
    </location>
</feature>
<dbReference type="InterPro" id="IPR001789">
    <property type="entry name" value="Sig_transdc_resp-reg_receiver"/>
</dbReference>
<dbReference type="Gene3D" id="3.40.50.2300">
    <property type="match status" value="1"/>
</dbReference>
<keyword evidence="1" id="KW-0597">Phosphoprotein</keyword>
<dbReference type="AlphaFoldDB" id="A0A511CX75"/>
<keyword evidence="4" id="KW-1185">Reference proteome</keyword>
<name>A0A511CX75_9PSEU</name>
<sequence length="157" mass="16821">MSSPVSNSLGHPDQRRTRTILVFSHRPEVREGIITSIGRRPAPDLGRVRFTEASGIAEVLAAFDGGQVDLAILDGEAQPTGGMGLSRQLKNEIADCPPVIITVRRRDDRWLATWSQADAVLVHPLDPLTAAETVAEVLRRSREVSADLTLGGAGGHG</sequence>
<proteinExistence type="predicted"/>
<evidence type="ECO:0000313" key="4">
    <source>
        <dbReference type="Proteomes" id="UP000321328"/>
    </source>
</evidence>
<protein>
    <recommendedName>
        <fullName evidence="2">Response regulatory domain-containing protein</fullName>
    </recommendedName>
</protein>
<dbReference type="Proteomes" id="UP000321328">
    <property type="component" value="Unassembled WGS sequence"/>
</dbReference>
<gene>
    <name evidence="3" type="ORF">PA7_09960</name>
</gene>
<dbReference type="RefSeq" id="WP_051232441.1">
    <property type="nucleotide sequence ID" value="NZ_AUII01000004.1"/>
</dbReference>
<dbReference type="InterPro" id="IPR011006">
    <property type="entry name" value="CheY-like_superfamily"/>
</dbReference>
<organism evidence="3 4">
    <name type="scientific">Pseudonocardia asaccharolytica DSM 44247 = NBRC 16224</name>
    <dbReference type="NCBI Taxonomy" id="1123024"/>
    <lineage>
        <taxon>Bacteria</taxon>
        <taxon>Bacillati</taxon>
        <taxon>Actinomycetota</taxon>
        <taxon>Actinomycetes</taxon>
        <taxon>Pseudonocardiales</taxon>
        <taxon>Pseudonocardiaceae</taxon>
        <taxon>Pseudonocardia</taxon>
    </lineage>
</organism>
<dbReference type="OrthoDB" id="3395459at2"/>